<proteinExistence type="predicted"/>
<dbReference type="Gene3D" id="3.10.450.710">
    <property type="entry name" value="Tgt2/MlaC"/>
    <property type="match status" value="1"/>
</dbReference>
<dbReference type="Pfam" id="PF05494">
    <property type="entry name" value="MlaC"/>
    <property type="match status" value="1"/>
</dbReference>
<dbReference type="AlphaFoldDB" id="A0A0D6P514"/>
<dbReference type="Proteomes" id="UP000032680">
    <property type="component" value="Unassembled WGS sequence"/>
</dbReference>
<keyword evidence="1" id="KW-0732">Signal</keyword>
<dbReference type="RefSeq" id="WP_048860084.1">
    <property type="nucleotide sequence ID" value="NZ_BANB01000082.1"/>
</dbReference>
<dbReference type="EMBL" id="BANB01000082">
    <property type="protein sequence ID" value="GAN76283.1"/>
    <property type="molecule type" value="Genomic_DNA"/>
</dbReference>
<organism evidence="2 3">
    <name type="scientific">Acidisphaera rubrifaciens HS-AP3</name>
    <dbReference type="NCBI Taxonomy" id="1231350"/>
    <lineage>
        <taxon>Bacteria</taxon>
        <taxon>Pseudomonadati</taxon>
        <taxon>Pseudomonadota</taxon>
        <taxon>Alphaproteobacteria</taxon>
        <taxon>Acetobacterales</taxon>
        <taxon>Acetobacteraceae</taxon>
        <taxon>Acidisphaera</taxon>
    </lineage>
</organism>
<feature type="signal peptide" evidence="1">
    <location>
        <begin position="1"/>
        <end position="29"/>
    </location>
</feature>
<accession>A0A0D6P514</accession>
<dbReference type="InterPro" id="IPR006311">
    <property type="entry name" value="TAT_signal"/>
</dbReference>
<dbReference type="OrthoDB" id="7358716at2"/>
<evidence type="ECO:0000313" key="2">
    <source>
        <dbReference type="EMBL" id="GAN76283.1"/>
    </source>
</evidence>
<gene>
    <name evidence="2" type="ORF">Asru_0082_03</name>
</gene>
<protein>
    <submittedName>
        <fullName evidence="2">ABC transporter toluene transporter auxiliary component Ttg1D/Ttg2D</fullName>
    </submittedName>
</protein>
<dbReference type="InterPro" id="IPR042245">
    <property type="entry name" value="Tgt2/MlaC_sf"/>
</dbReference>
<dbReference type="PROSITE" id="PS51318">
    <property type="entry name" value="TAT"/>
    <property type="match status" value="1"/>
</dbReference>
<name>A0A0D6P514_9PROT</name>
<dbReference type="InterPro" id="IPR008869">
    <property type="entry name" value="MlaC/ttg2D"/>
</dbReference>
<feature type="chain" id="PRO_5002309884" evidence="1">
    <location>
        <begin position="30"/>
        <end position="212"/>
    </location>
</feature>
<evidence type="ECO:0000313" key="3">
    <source>
        <dbReference type="Proteomes" id="UP000032680"/>
    </source>
</evidence>
<keyword evidence="3" id="KW-1185">Reference proteome</keyword>
<reference evidence="2 3" key="1">
    <citation type="submission" date="2012-11" db="EMBL/GenBank/DDBJ databases">
        <title>Whole genome sequence of Acidisphaera rubrifaciens HS-AP3.</title>
        <authorList>
            <person name="Azuma Y."/>
            <person name="Higashiura N."/>
            <person name="Hirakawa H."/>
            <person name="Matsushita K."/>
        </authorList>
    </citation>
    <scope>NUCLEOTIDE SEQUENCE [LARGE SCALE GENOMIC DNA]</scope>
    <source>
        <strain evidence="2 3">HS-AP3</strain>
    </source>
</reference>
<comment type="caution">
    <text evidence="2">The sequence shown here is derived from an EMBL/GenBank/DDBJ whole genome shotgun (WGS) entry which is preliminary data.</text>
</comment>
<evidence type="ECO:0000256" key="1">
    <source>
        <dbReference type="SAM" id="SignalP"/>
    </source>
</evidence>
<sequence>MITTRRRAALRLAGLALAGLVLPLGPAHAAPDSDVTAPVAQFQAALSAVMKASGASFAQRYDMLAPVVERVFDLAVILRACVGPRWQSFSPDQQAALGHVFAQFTTASWIANFTGDSGARFEILPDLRSVGADQIVQTRILVPGREGHRIDFQMRQETDGWRVVDVLLDGTISRVAVQRSDFRRYVAENTATPLINVLRKKVADLSGGSLPS</sequence>